<keyword evidence="4" id="KW-0597">Phosphoprotein</keyword>
<dbReference type="InterPro" id="IPR003594">
    <property type="entry name" value="HATPase_dom"/>
</dbReference>
<keyword evidence="10 11" id="KW-0472">Membrane</keyword>
<dbReference type="KEGG" id="cpra:CPter91_2243"/>
<dbReference type="SUPFAM" id="SSF55874">
    <property type="entry name" value="ATPase domain of HSP90 chaperone/DNA topoisomerase II/histidine kinase"/>
    <property type="match status" value="1"/>
</dbReference>
<organism evidence="13 14">
    <name type="scientific">Collimonas pratensis</name>
    <dbReference type="NCBI Taxonomy" id="279113"/>
    <lineage>
        <taxon>Bacteria</taxon>
        <taxon>Pseudomonadati</taxon>
        <taxon>Pseudomonadota</taxon>
        <taxon>Betaproteobacteria</taxon>
        <taxon>Burkholderiales</taxon>
        <taxon>Oxalobacteraceae</taxon>
        <taxon>Collimonas</taxon>
    </lineage>
</organism>
<keyword evidence="5" id="KW-0808">Transferase</keyword>
<feature type="domain" description="Histidine kinase" evidence="12">
    <location>
        <begin position="246"/>
        <end position="460"/>
    </location>
</feature>
<evidence type="ECO:0000256" key="6">
    <source>
        <dbReference type="ARBA" id="ARBA00022692"/>
    </source>
</evidence>
<dbReference type="Gene3D" id="1.10.287.130">
    <property type="match status" value="1"/>
</dbReference>
<comment type="catalytic activity">
    <reaction evidence="1">
        <text>ATP + protein L-histidine = ADP + protein N-phospho-L-histidine.</text>
        <dbReference type="EC" id="2.7.13.3"/>
    </reaction>
</comment>
<evidence type="ECO:0000256" key="1">
    <source>
        <dbReference type="ARBA" id="ARBA00000085"/>
    </source>
</evidence>
<evidence type="ECO:0000256" key="3">
    <source>
        <dbReference type="ARBA" id="ARBA00012438"/>
    </source>
</evidence>
<gene>
    <name evidence="13" type="ORF">CPter91_2243</name>
</gene>
<dbReference type="SUPFAM" id="SSF47384">
    <property type="entry name" value="Homodimeric domain of signal transducing histidine kinase"/>
    <property type="match status" value="1"/>
</dbReference>
<dbReference type="RefSeq" id="WP_061939933.1">
    <property type="nucleotide sequence ID" value="NZ_CP013234.1"/>
</dbReference>
<dbReference type="STRING" id="279113.CPter91_2243"/>
<keyword evidence="8 11" id="KW-1133">Transmembrane helix</keyword>
<comment type="subcellular location">
    <subcellularLocation>
        <location evidence="2">Membrane</location>
        <topology evidence="2">Multi-pass membrane protein</topology>
    </subcellularLocation>
</comment>
<feature type="transmembrane region" description="Helical" evidence="11">
    <location>
        <begin position="167"/>
        <end position="185"/>
    </location>
</feature>
<dbReference type="GO" id="GO:0000155">
    <property type="term" value="F:phosphorelay sensor kinase activity"/>
    <property type="evidence" value="ECO:0007669"/>
    <property type="project" value="InterPro"/>
</dbReference>
<dbReference type="OrthoDB" id="8583694at2"/>
<dbReference type="SMART" id="SM00387">
    <property type="entry name" value="HATPase_c"/>
    <property type="match status" value="1"/>
</dbReference>
<evidence type="ECO:0000256" key="9">
    <source>
        <dbReference type="ARBA" id="ARBA00023012"/>
    </source>
</evidence>
<dbReference type="PROSITE" id="PS50109">
    <property type="entry name" value="HIS_KIN"/>
    <property type="match status" value="1"/>
</dbReference>
<evidence type="ECO:0000313" key="13">
    <source>
        <dbReference type="EMBL" id="AMP04609.1"/>
    </source>
</evidence>
<dbReference type="EC" id="2.7.13.3" evidence="3"/>
<proteinExistence type="predicted"/>
<dbReference type="CDD" id="cd00082">
    <property type="entry name" value="HisKA"/>
    <property type="match status" value="1"/>
</dbReference>
<keyword evidence="9" id="KW-0902">Two-component regulatory system</keyword>
<evidence type="ECO:0000256" key="8">
    <source>
        <dbReference type="ARBA" id="ARBA00022989"/>
    </source>
</evidence>
<dbReference type="InterPro" id="IPR004358">
    <property type="entry name" value="Sig_transdc_His_kin-like_C"/>
</dbReference>
<sequence length="465" mass="50803">MDGIQRRLKDSIQFRLSLWLSLAILAVALLAGVFAFISGFDEAHEFQDDMLRQVAAMFDQQQLPLPPQGDGPKVAIGDEESRVIVQYLGVQHLGAQYLDDQNGAAGIPGTKRLKLPATLPDGMQTVHSGHHRYRVLVKTLASQQRIAVAQETAVRDEIARDSGLRTLMPFLILIPLLLLLVAHLVRKMFLPIARLSAEIDGRNEQELHALAPEPLPVEVRPFVVAINRLLERVAQAMEAQRRFVADAAHELRSPLTALSLQAERLAEADMPDTARQRLATLRQGIERGRRLLDQLLALARAQSAPLATNDTVAVMQVYRRVLEDLMPLAEARQIDIGVEGEAGLRVPVTEVDLITIVRNLVDNAIRYTPPGGRISLSMHNDCGGVSLQVEDSGPGIAPEEQARVFDPFYRVLGNEATGSGLGLSIVQTIASRIGARVTLAHADREAQSGLCVTVFFPAPAVKIAV</sequence>
<evidence type="ECO:0000256" key="4">
    <source>
        <dbReference type="ARBA" id="ARBA00022553"/>
    </source>
</evidence>
<dbReference type="InterPro" id="IPR050428">
    <property type="entry name" value="TCS_sensor_his_kinase"/>
</dbReference>
<evidence type="ECO:0000313" key="14">
    <source>
        <dbReference type="Proteomes" id="UP000074561"/>
    </source>
</evidence>
<dbReference type="SMART" id="SM00388">
    <property type="entry name" value="HisKA"/>
    <property type="match status" value="1"/>
</dbReference>
<dbReference type="CDD" id="cd00075">
    <property type="entry name" value="HATPase"/>
    <property type="match status" value="1"/>
</dbReference>
<dbReference type="Proteomes" id="UP000074561">
    <property type="component" value="Chromosome"/>
</dbReference>
<dbReference type="GO" id="GO:0005886">
    <property type="term" value="C:plasma membrane"/>
    <property type="evidence" value="ECO:0007669"/>
    <property type="project" value="TreeGrafter"/>
</dbReference>
<keyword evidence="6 11" id="KW-0812">Transmembrane</keyword>
<dbReference type="PANTHER" id="PTHR45436">
    <property type="entry name" value="SENSOR HISTIDINE KINASE YKOH"/>
    <property type="match status" value="1"/>
</dbReference>
<dbReference type="InterPro" id="IPR005467">
    <property type="entry name" value="His_kinase_dom"/>
</dbReference>
<evidence type="ECO:0000259" key="12">
    <source>
        <dbReference type="PROSITE" id="PS50109"/>
    </source>
</evidence>
<dbReference type="EMBL" id="CP013234">
    <property type="protein sequence ID" value="AMP04609.1"/>
    <property type="molecule type" value="Genomic_DNA"/>
</dbReference>
<feature type="transmembrane region" description="Helical" evidence="11">
    <location>
        <begin position="16"/>
        <end position="40"/>
    </location>
</feature>
<accession>A0A127Q3I2</accession>
<dbReference type="AlphaFoldDB" id="A0A127Q3I2"/>
<evidence type="ECO:0000256" key="2">
    <source>
        <dbReference type="ARBA" id="ARBA00004141"/>
    </source>
</evidence>
<protein>
    <recommendedName>
        <fullName evidence="3">histidine kinase</fullName>
        <ecNumber evidence="3">2.7.13.3</ecNumber>
    </recommendedName>
</protein>
<dbReference type="Pfam" id="PF00512">
    <property type="entry name" value="HisKA"/>
    <property type="match status" value="1"/>
</dbReference>
<dbReference type="InterPro" id="IPR036890">
    <property type="entry name" value="HATPase_C_sf"/>
</dbReference>
<dbReference type="PANTHER" id="PTHR45436:SF15">
    <property type="entry name" value="SENSOR HISTIDINE KINASE CUSS"/>
    <property type="match status" value="1"/>
</dbReference>
<dbReference type="InterPro" id="IPR036097">
    <property type="entry name" value="HisK_dim/P_sf"/>
</dbReference>
<dbReference type="Pfam" id="PF02518">
    <property type="entry name" value="HATPase_c"/>
    <property type="match status" value="1"/>
</dbReference>
<evidence type="ECO:0000256" key="11">
    <source>
        <dbReference type="SAM" id="Phobius"/>
    </source>
</evidence>
<evidence type="ECO:0000256" key="5">
    <source>
        <dbReference type="ARBA" id="ARBA00022679"/>
    </source>
</evidence>
<keyword evidence="7 13" id="KW-0418">Kinase</keyword>
<evidence type="ECO:0000256" key="10">
    <source>
        <dbReference type="ARBA" id="ARBA00023136"/>
    </source>
</evidence>
<evidence type="ECO:0000256" key="7">
    <source>
        <dbReference type="ARBA" id="ARBA00022777"/>
    </source>
</evidence>
<reference evidence="13 14" key="1">
    <citation type="submission" date="2015-11" db="EMBL/GenBank/DDBJ databases">
        <title>Exploring the genomic traits of fungus-feeding bacterial genus Collimonas.</title>
        <authorList>
            <person name="Song C."/>
            <person name="Schmidt R."/>
            <person name="de Jager V."/>
            <person name="Krzyzanowska D."/>
            <person name="Jongedijk E."/>
            <person name="Cankar K."/>
            <person name="Beekwilder J."/>
            <person name="van Veen A."/>
            <person name="de Boer W."/>
            <person name="van Veen J.A."/>
            <person name="Garbeva P."/>
        </authorList>
    </citation>
    <scope>NUCLEOTIDE SEQUENCE [LARGE SCALE GENOMIC DNA]</scope>
    <source>
        <strain evidence="13 14">Ter91</strain>
    </source>
</reference>
<dbReference type="InterPro" id="IPR003661">
    <property type="entry name" value="HisK_dim/P_dom"/>
</dbReference>
<dbReference type="PRINTS" id="PR00344">
    <property type="entry name" value="BCTRLSENSOR"/>
</dbReference>
<name>A0A127Q3I2_9BURK</name>
<dbReference type="Gene3D" id="3.30.565.10">
    <property type="entry name" value="Histidine kinase-like ATPase, C-terminal domain"/>
    <property type="match status" value="1"/>
</dbReference>
<dbReference type="PATRIC" id="fig|279113.9.peg.2224"/>